<evidence type="ECO:0000313" key="8">
    <source>
        <dbReference type="EMBL" id="ODQ66263.1"/>
    </source>
</evidence>
<dbReference type="Gene3D" id="3.60.130.10">
    <property type="entry name" value="Clavaminate synthase-like"/>
    <property type="match status" value="1"/>
</dbReference>
<name>A0A1E3PLF4_9ASCO</name>
<gene>
    <name evidence="8" type="ORF">NADFUDRAFT_23184</name>
</gene>
<sequence length="353" mass="40550">MSIREGERFSPEEYKNHPRFANIKHKHYVPVWNQNEKTGPLEDFVHVDAGHRADSTFPNLLPRKEVKVRKYTPKFGTEIKGVQLSSLSESARDELALLAAQRGVIVFRNQDLKDCPVETAAALGRHFGRNHIHPTEPNVPGSNEVYVVYREQNDYYFQELADRRTNRMTWHADISFERQPSGTTILGILERPELGGDTVFADTTEAYERLSPAFQDRLKGLKAVYSSEGSIQNARALGGVVRRDGITTEHPIVRIHPVTKKKSLFVNPERTQYIVGFKREESEYLLNFLYDHITKSADLHVRANWEDGTVVVFDNRRCIHSAILDWNDNISRHAFLIKPQAERPTEELDDISF</sequence>
<evidence type="ECO:0000259" key="7">
    <source>
        <dbReference type="Pfam" id="PF02668"/>
    </source>
</evidence>
<dbReference type="Proteomes" id="UP000095009">
    <property type="component" value="Unassembled WGS sequence"/>
</dbReference>
<dbReference type="STRING" id="857566.A0A1E3PLF4"/>
<comment type="similarity">
    <text evidence="2">Belongs to the TfdA dioxygenase family.</text>
</comment>
<comment type="cofactor">
    <cofactor evidence="1">
        <name>Fe(2+)</name>
        <dbReference type="ChEBI" id="CHEBI:29033"/>
    </cofactor>
</comment>
<keyword evidence="4" id="KW-0223">Dioxygenase</keyword>
<keyword evidence="6" id="KW-0408">Iron</keyword>
<dbReference type="InterPro" id="IPR003819">
    <property type="entry name" value="TauD/TfdA-like"/>
</dbReference>
<dbReference type="FunFam" id="3.60.130.10:FF:000003">
    <property type="entry name" value="Alpha-ketoglutarate-dependent taurine dioxygenase"/>
    <property type="match status" value="1"/>
</dbReference>
<dbReference type="GO" id="GO:0005737">
    <property type="term" value="C:cytoplasm"/>
    <property type="evidence" value="ECO:0007669"/>
    <property type="project" value="TreeGrafter"/>
</dbReference>
<dbReference type="InterPro" id="IPR042098">
    <property type="entry name" value="TauD-like_sf"/>
</dbReference>
<dbReference type="Pfam" id="PF02668">
    <property type="entry name" value="TauD"/>
    <property type="match status" value="1"/>
</dbReference>
<dbReference type="InterPro" id="IPR051323">
    <property type="entry name" value="AtsK-like"/>
</dbReference>
<dbReference type="OrthoDB" id="10257314at2759"/>
<evidence type="ECO:0000256" key="6">
    <source>
        <dbReference type="ARBA" id="ARBA00023004"/>
    </source>
</evidence>
<organism evidence="8 9">
    <name type="scientific">Nadsonia fulvescens var. elongata DSM 6958</name>
    <dbReference type="NCBI Taxonomy" id="857566"/>
    <lineage>
        <taxon>Eukaryota</taxon>
        <taxon>Fungi</taxon>
        <taxon>Dikarya</taxon>
        <taxon>Ascomycota</taxon>
        <taxon>Saccharomycotina</taxon>
        <taxon>Dipodascomycetes</taxon>
        <taxon>Dipodascales</taxon>
        <taxon>Dipodascales incertae sedis</taxon>
        <taxon>Nadsonia</taxon>
    </lineage>
</organism>
<evidence type="ECO:0000313" key="9">
    <source>
        <dbReference type="Proteomes" id="UP000095009"/>
    </source>
</evidence>
<feature type="domain" description="TauD/TfdA-like" evidence="7">
    <location>
        <begin position="68"/>
        <end position="333"/>
    </location>
</feature>
<keyword evidence="5" id="KW-0560">Oxidoreductase</keyword>
<protein>
    <submittedName>
        <fullName evidence="8">TauD-domain-containing protein</fullName>
    </submittedName>
</protein>
<accession>A0A1E3PLF4</accession>
<dbReference type="GO" id="GO:0000907">
    <property type="term" value="F:sulfonate dioxygenase activity"/>
    <property type="evidence" value="ECO:0007669"/>
    <property type="project" value="TreeGrafter"/>
</dbReference>
<dbReference type="PANTHER" id="PTHR30468:SF1">
    <property type="entry name" value="ALPHA-KETOGLUTARATE-DEPENDENT SULFONATE DIOXYGENASE"/>
    <property type="match status" value="1"/>
</dbReference>
<evidence type="ECO:0000256" key="5">
    <source>
        <dbReference type="ARBA" id="ARBA00023002"/>
    </source>
</evidence>
<dbReference type="PANTHER" id="PTHR30468">
    <property type="entry name" value="ALPHA-KETOGLUTARATE-DEPENDENT SULFONATE DIOXYGENASE"/>
    <property type="match status" value="1"/>
</dbReference>
<evidence type="ECO:0000256" key="3">
    <source>
        <dbReference type="ARBA" id="ARBA00022723"/>
    </source>
</evidence>
<evidence type="ECO:0000256" key="1">
    <source>
        <dbReference type="ARBA" id="ARBA00001954"/>
    </source>
</evidence>
<dbReference type="GO" id="GO:0044273">
    <property type="term" value="P:sulfur compound catabolic process"/>
    <property type="evidence" value="ECO:0007669"/>
    <property type="project" value="TreeGrafter"/>
</dbReference>
<dbReference type="AlphaFoldDB" id="A0A1E3PLF4"/>
<evidence type="ECO:0000256" key="4">
    <source>
        <dbReference type="ARBA" id="ARBA00022964"/>
    </source>
</evidence>
<dbReference type="GO" id="GO:0046872">
    <property type="term" value="F:metal ion binding"/>
    <property type="evidence" value="ECO:0007669"/>
    <property type="project" value="UniProtKB-KW"/>
</dbReference>
<keyword evidence="9" id="KW-1185">Reference proteome</keyword>
<keyword evidence="3" id="KW-0479">Metal-binding</keyword>
<proteinExistence type="inferred from homology"/>
<dbReference type="SUPFAM" id="SSF51197">
    <property type="entry name" value="Clavaminate synthase-like"/>
    <property type="match status" value="1"/>
</dbReference>
<evidence type="ECO:0000256" key="2">
    <source>
        <dbReference type="ARBA" id="ARBA00005896"/>
    </source>
</evidence>
<dbReference type="EMBL" id="KV454408">
    <property type="protein sequence ID" value="ODQ66263.1"/>
    <property type="molecule type" value="Genomic_DNA"/>
</dbReference>
<reference evidence="8 9" key="1">
    <citation type="journal article" date="2016" name="Proc. Natl. Acad. Sci. U.S.A.">
        <title>Comparative genomics of biotechnologically important yeasts.</title>
        <authorList>
            <person name="Riley R."/>
            <person name="Haridas S."/>
            <person name="Wolfe K.H."/>
            <person name="Lopes M.R."/>
            <person name="Hittinger C.T."/>
            <person name="Goeker M."/>
            <person name="Salamov A.A."/>
            <person name="Wisecaver J.H."/>
            <person name="Long T.M."/>
            <person name="Calvey C.H."/>
            <person name="Aerts A.L."/>
            <person name="Barry K.W."/>
            <person name="Choi C."/>
            <person name="Clum A."/>
            <person name="Coughlan A.Y."/>
            <person name="Deshpande S."/>
            <person name="Douglass A.P."/>
            <person name="Hanson S.J."/>
            <person name="Klenk H.-P."/>
            <person name="LaButti K.M."/>
            <person name="Lapidus A."/>
            <person name="Lindquist E.A."/>
            <person name="Lipzen A.M."/>
            <person name="Meier-Kolthoff J.P."/>
            <person name="Ohm R.A."/>
            <person name="Otillar R.P."/>
            <person name="Pangilinan J.L."/>
            <person name="Peng Y."/>
            <person name="Rokas A."/>
            <person name="Rosa C.A."/>
            <person name="Scheuner C."/>
            <person name="Sibirny A.A."/>
            <person name="Slot J.C."/>
            <person name="Stielow J.B."/>
            <person name="Sun H."/>
            <person name="Kurtzman C.P."/>
            <person name="Blackwell M."/>
            <person name="Grigoriev I.V."/>
            <person name="Jeffries T.W."/>
        </authorList>
    </citation>
    <scope>NUCLEOTIDE SEQUENCE [LARGE SCALE GENOMIC DNA]</scope>
    <source>
        <strain evidence="8 9">DSM 6958</strain>
    </source>
</reference>